<sequence>MSITTVCIIMVPQRAVQFLRRIEVGAYHGTVSIAGRQPFFLDRPEVSGLNFTFTMEYDGEAHSDTASILRVVDLVSGDVEVDAFHLILLE</sequence>
<dbReference type="Proteomes" id="UP000494106">
    <property type="component" value="Unassembled WGS sequence"/>
</dbReference>
<gene>
    <name evidence="1" type="ORF">APLA_LOCUS10920</name>
</gene>
<proteinExistence type="predicted"/>
<organism evidence="1 2">
    <name type="scientific">Arctia plantaginis</name>
    <name type="common">Wood tiger moth</name>
    <name type="synonym">Phalaena plantaginis</name>
    <dbReference type="NCBI Taxonomy" id="874455"/>
    <lineage>
        <taxon>Eukaryota</taxon>
        <taxon>Metazoa</taxon>
        <taxon>Ecdysozoa</taxon>
        <taxon>Arthropoda</taxon>
        <taxon>Hexapoda</taxon>
        <taxon>Insecta</taxon>
        <taxon>Pterygota</taxon>
        <taxon>Neoptera</taxon>
        <taxon>Endopterygota</taxon>
        <taxon>Lepidoptera</taxon>
        <taxon>Glossata</taxon>
        <taxon>Ditrysia</taxon>
        <taxon>Noctuoidea</taxon>
        <taxon>Erebidae</taxon>
        <taxon>Arctiinae</taxon>
        <taxon>Arctia</taxon>
    </lineage>
</organism>
<dbReference type="AlphaFoldDB" id="A0A8S1AKZ7"/>
<name>A0A8S1AKZ7_ARCPL</name>
<accession>A0A8S1AKZ7</accession>
<reference evidence="1 2" key="1">
    <citation type="submission" date="2020-04" db="EMBL/GenBank/DDBJ databases">
        <authorList>
            <person name="Wallbank WR R."/>
            <person name="Pardo Diaz C."/>
            <person name="Kozak K."/>
            <person name="Martin S."/>
            <person name="Jiggins C."/>
            <person name="Moest M."/>
            <person name="Warren A I."/>
            <person name="Byers J.R.P. K."/>
            <person name="Montejo-Kovacevich G."/>
            <person name="Yen C E."/>
        </authorList>
    </citation>
    <scope>NUCLEOTIDE SEQUENCE [LARGE SCALE GENOMIC DNA]</scope>
</reference>
<protein>
    <submittedName>
        <fullName evidence="1">Uncharacterized protein</fullName>
    </submittedName>
</protein>
<keyword evidence="2" id="KW-1185">Reference proteome</keyword>
<dbReference type="EMBL" id="CADEBC010000526">
    <property type="protein sequence ID" value="CAB3246606.1"/>
    <property type="molecule type" value="Genomic_DNA"/>
</dbReference>
<comment type="caution">
    <text evidence="1">The sequence shown here is derived from an EMBL/GenBank/DDBJ whole genome shotgun (WGS) entry which is preliminary data.</text>
</comment>
<evidence type="ECO:0000313" key="2">
    <source>
        <dbReference type="Proteomes" id="UP000494106"/>
    </source>
</evidence>
<evidence type="ECO:0000313" key="1">
    <source>
        <dbReference type="EMBL" id="CAB3246606.1"/>
    </source>
</evidence>